<evidence type="ECO:0000256" key="3">
    <source>
        <dbReference type="ARBA" id="ARBA00022692"/>
    </source>
</evidence>
<dbReference type="Pfam" id="PF13515">
    <property type="entry name" value="FUSC_2"/>
    <property type="match status" value="1"/>
</dbReference>
<feature type="transmembrane region" description="Helical" evidence="7">
    <location>
        <begin position="16"/>
        <end position="35"/>
    </location>
</feature>
<dbReference type="InterPro" id="IPR032692">
    <property type="entry name" value="YccS_N"/>
</dbReference>
<evidence type="ECO:0000256" key="6">
    <source>
        <dbReference type="ARBA" id="ARBA00043993"/>
    </source>
</evidence>
<dbReference type="NCBIfam" id="TIGR01666">
    <property type="entry name" value="YCCS"/>
    <property type="match status" value="1"/>
</dbReference>
<feature type="transmembrane region" description="Helical" evidence="7">
    <location>
        <begin position="510"/>
        <end position="532"/>
    </location>
</feature>
<keyword evidence="3 7" id="KW-0812">Transmembrane</keyword>
<dbReference type="NCBIfam" id="TIGR01667">
    <property type="entry name" value="YCCS_YHFK"/>
    <property type="match status" value="1"/>
</dbReference>
<keyword evidence="5 7" id="KW-0472">Membrane</keyword>
<feature type="domain" description="Integral membrane bound transporter" evidence="9">
    <location>
        <begin position="405"/>
        <end position="526"/>
    </location>
</feature>
<feature type="transmembrane region" description="Helical" evidence="7">
    <location>
        <begin position="465"/>
        <end position="480"/>
    </location>
</feature>
<dbReference type="AlphaFoldDB" id="A0A2X4UW88"/>
<feature type="domain" description="Integral membrane protein YccS N-terminal" evidence="8">
    <location>
        <begin position="67"/>
        <end position="347"/>
    </location>
</feature>
<dbReference type="InterPro" id="IPR049453">
    <property type="entry name" value="Memb_transporter_dom"/>
</dbReference>
<dbReference type="PANTHER" id="PTHR30509">
    <property type="entry name" value="P-HYDROXYBENZOIC ACID EFFLUX PUMP SUBUNIT-RELATED"/>
    <property type="match status" value="1"/>
</dbReference>
<accession>A0A2X4UW88</accession>
<organism evidence="10 11">
    <name type="scientific">Leminorella richardii</name>
    <dbReference type="NCBI Taxonomy" id="158841"/>
    <lineage>
        <taxon>Bacteria</taxon>
        <taxon>Pseudomonadati</taxon>
        <taxon>Pseudomonadota</taxon>
        <taxon>Gammaproteobacteria</taxon>
        <taxon>Enterobacterales</taxon>
        <taxon>Budviciaceae</taxon>
        <taxon>Leminorella</taxon>
    </lineage>
</organism>
<feature type="transmembrane region" description="Helical" evidence="7">
    <location>
        <begin position="143"/>
        <end position="162"/>
    </location>
</feature>
<evidence type="ECO:0000256" key="2">
    <source>
        <dbReference type="ARBA" id="ARBA00022475"/>
    </source>
</evidence>
<evidence type="ECO:0000313" key="10">
    <source>
        <dbReference type="EMBL" id="SQI39998.1"/>
    </source>
</evidence>
<evidence type="ECO:0000313" key="11">
    <source>
        <dbReference type="Proteomes" id="UP000249005"/>
    </source>
</evidence>
<evidence type="ECO:0000256" key="4">
    <source>
        <dbReference type="ARBA" id="ARBA00022989"/>
    </source>
</evidence>
<reference evidence="10 11" key="1">
    <citation type="submission" date="2018-06" db="EMBL/GenBank/DDBJ databases">
        <authorList>
            <consortium name="Pathogen Informatics"/>
            <person name="Doyle S."/>
        </authorList>
    </citation>
    <scope>NUCLEOTIDE SEQUENCE [LARGE SCALE GENOMIC DNA]</scope>
    <source>
        <strain evidence="10 11">NCTC12151</strain>
    </source>
</reference>
<keyword evidence="4 7" id="KW-1133">Transmembrane helix</keyword>
<dbReference type="PANTHER" id="PTHR30509:SF8">
    <property type="entry name" value="INNER MEMBRANE PROTEIN YCCS"/>
    <property type="match status" value="1"/>
</dbReference>
<evidence type="ECO:0000259" key="8">
    <source>
        <dbReference type="Pfam" id="PF12805"/>
    </source>
</evidence>
<comment type="similarity">
    <text evidence="6">Belongs to the YccS/YhfK family.</text>
</comment>
<dbReference type="GO" id="GO:0005886">
    <property type="term" value="C:plasma membrane"/>
    <property type="evidence" value="ECO:0007669"/>
    <property type="project" value="UniProtKB-SubCell"/>
</dbReference>
<dbReference type="InterPro" id="IPR010020">
    <property type="entry name" value="Integral_membrane_YCCS_YHJK"/>
</dbReference>
<feature type="transmembrane region" description="Helical" evidence="7">
    <location>
        <begin position="485"/>
        <end position="504"/>
    </location>
</feature>
<dbReference type="KEGG" id="lri:NCTC12151_01490"/>
<feature type="transmembrane region" description="Helical" evidence="7">
    <location>
        <begin position="41"/>
        <end position="58"/>
    </location>
</feature>
<feature type="transmembrane region" description="Helical" evidence="7">
    <location>
        <begin position="441"/>
        <end position="459"/>
    </location>
</feature>
<name>A0A2X4UW88_9GAMM</name>
<gene>
    <name evidence="10" type="primary">yccS</name>
    <name evidence="10" type="ORF">NCTC12151_01490</name>
</gene>
<feature type="transmembrane region" description="Helical" evidence="7">
    <location>
        <begin position="113"/>
        <end position="137"/>
    </location>
</feature>
<sequence>MTARQGLRRYFYNSHWLYGIRIFIALSGTVFVPWWLGNSLLTIPLTLGVVAAALTDLDDRLTGRLRNLIITLLCFFIASVSIEVLFPYPWLFALGLMLSTAGFILLGSLGQRYATIAFGALLIAIYTMLGVSMYSSWYTQPALLLTGAVWYNFLTLLGHIILPIRPLQDNLAQCFEKLAAYLDAKASLFDPDEEQHFTRQLIQTTMVNGELVNTLNQTKASLLTRLKGDRGQRSTRQMLHYYFIAQDIHERASSSHAQYQQLSNTLRYTDILFRFQRLLTLQAKSCQSLALAIRYHQKYVYNTYQTQALSHLETSLGNLTASRTLPHGLALSLSHLLDNLKSIDAQLSSLEAERGTNEQTPQDSVLADDKITGFKDIKARFVQHLTPQSTLFRHAVRMSLVLCVGYAIIQFAHLENGYWIMLTSLFVCQPNYNATKTRLTLRVVGTLAGILIGLPILYFVPSQEGQLILIVISGVLFFLFRNVRYAYATMFITLLVLFCFNLLGEGFQVAIPRIVDTLIGCAIAWAAVSFIWPDWKFRHIATVLEKAVNANCRYLDAILEQYHSGKSNSVDYRIVRRNAHNCDAELASVVSGMAAEPKRDNVLVERGFRLLCLNHTLLGYISALGAHRENRADSPAILSLLNDAVCYIDSALQREVDESVLAQPLESVTQQIALASAGDDDTAQLIAQQLTLIVNLLPEFTTLANEVTNKTPTPAEPLSSKE</sequence>
<evidence type="ECO:0000256" key="1">
    <source>
        <dbReference type="ARBA" id="ARBA00004651"/>
    </source>
</evidence>
<evidence type="ECO:0000256" key="5">
    <source>
        <dbReference type="ARBA" id="ARBA00023136"/>
    </source>
</evidence>
<evidence type="ECO:0000256" key="7">
    <source>
        <dbReference type="SAM" id="Phobius"/>
    </source>
</evidence>
<keyword evidence="2" id="KW-1003">Cell membrane</keyword>
<dbReference type="Proteomes" id="UP000249005">
    <property type="component" value="Chromosome 1"/>
</dbReference>
<dbReference type="Pfam" id="PF12805">
    <property type="entry name" value="FUSC-like"/>
    <property type="match status" value="1"/>
</dbReference>
<feature type="transmembrane region" description="Helical" evidence="7">
    <location>
        <begin position="65"/>
        <end position="82"/>
    </location>
</feature>
<feature type="transmembrane region" description="Helical" evidence="7">
    <location>
        <begin position="88"/>
        <end position="106"/>
    </location>
</feature>
<keyword evidence="11" id="KW-1185">Reference proteome</keyword>
<dbReference type="EMBL" id="LS483470">
    <property type="protein sequence ID" value="SQI39998.1"/>
    <property type="molecule type" value="Genomic_DNA"/>
</dbReference>
<dbReference type="InterPro" id="IPR010019">
    <property type="entry name" value="Integral_membrane_YccS"/>
</dbReference>
<dbReference type="RefSeq" id="WP_111740063.1">
    <property type="nucleotide sequence ID" value="NZ_LR698987.1"/>
</dbReference>
<protein>
    <submittedName>
        <fullName evidence="10">Inner membrane protein yccS</fullName>
    </submittedName>
</protein>
<dbReference type="OrthoDB" id="8670769at2"/>
<proteinExistence type="inferred from homology"/>
<comment type="subcellular location">
    <subcellularLocation>
        <location evidence="1">Cell membrane</location>
        <topology evidence="1">Multi-pass membrane protein</topology>
    </subcellularLocation>
</comment>
<evidence type="ECO:0000259" key="9">
    <source>
        <dbReference type="Pfam" id="PF13515"/>
    </source>
</evidence>